<evidence type="ECO:0000256" key="5">
    <source>
        <dbReference type="ARBA" id="ARBA00022989"/>
    </source>
</evidence>
<evidence type="ECO:0000259" key="7">
    <source>
        <dbReference type="SMART" id="SM01190"/>
    </source>
</evidence>
<keyword evidence="5" id="KW-1133">Transmembrane helix</keyword>
<protein>
    <recommendedName>
        <fullName evidence="7">GOLD domain-containing protein</fullName>
    </recommendedName>
</protein>
<evidence type="ECO:0000256" key="1">
    <source>
        <dbReference type="ARBA" id="ARBA00004479"/>
    </source>
</evidence>
<comment type="subcellular location">
    <subcellularLocation>
        <location evidence="1">Membrane</location>
        <topology evidence="1">Single-pass type I membrane protein</topology>
    </subcellularLocation>
</comment>
<dbReference type="InterPro" id="IPR015720">
    <property type="entry name" value="Emp24-like"/>
</dbReference>
<evidence type="ECO:0000313" key="8">
    <source>
        <dbReference type="EMBL" id="OMJ80539.1"/>
    </source>
</evidence>
<dbReference type="EMBL" id="MPUH01000419">
    <property type="protein sequence ID" value="OMJ80539.1"/>
    <property type="molecule type" value="Genomic_DNA"/>
</dbReference>
<dbReference type="AlphaFoldDB" id="A0A1R2BUP1"/>
<gene>
    <name evidence="8" type="ORF">SteCoe_19181</name>
</gene>
<evidence type="ECO:0000313" key="9">
    <source>
        <dbReference type="Proteomes" id="UP000187209"/>
    </source>
</evidence>
<organism evidence="8 9">
    <name type="scientific">Stentor coeruleus</name>
    <dbReference type="NCBI Taxonomy" id="5963"/>
    <lineage>
        <taxon>Eukaryota</taxon>
        <taxon>Sar</taxon>
        <taxon>Alveolata</taxon>
        <taxon>Ciliophora</taxon>
        <taxon>Postciliodesmatophora</taxon>
        <taxon>Heterotrichea</taxon>
        <taxon>Heterotrichida</taxon>
        <taxon>Stentoridae</taxon>
        <taxon>Stentor</taxon>
    </lineage>
</organism>
<evidence type="ECO:0000256" key="2">
    <source>
        <dbReference type="ARBA" id="ARBA00007104"/>
    </source>
</evidence>
<evidence type="ECO:0000256" key="3">
    <source>
        <dbReference type="ARBA" id="ARBA00022692"/>
    </source>
</evidence>
<feature type="domain" description="GOLD" evidence="7">
    <location>
        <begin position="12"/>
        <end position="186"/>
    </location>
</feature>
<keyword evidence="9" id="KW-1185">Reference proteome</keyword>
<dbReference type="OrthoDB" id="62956at2759"/>
<dbReference type="InterPro" id="IPR009038">
    <property type="entry name" value="GOLD_dom"/>
</dbReference>
<keyword evidence="6" id="KW-0472">Membrane</keyword>
<comment type="similarity">
    <text evidence="2">Belongs to the EMP24/GP25L family.</text>
</comment>
<keyword evidence="4" id="KW-0732">Signal</keyword>
<evidence type="ECO:0000256" key="6">
    <source>
        <dbReference type="ARBA" id="ARBA00023136"/>
    </source>
</evidence>
<dbReference type="GO" id="GO:0016020">
    <property type="term" value="C:membrane"/>
    <property type="evidence" value="ECO:0007669"/>
    <property type="project" value="UniProtKB-SubCell"/>
</dbReference>
<dbReference type="Pfam" id="PF01105">
    <property type="entry name" value="EMP24_GP25L"/>
    <property type="match status" value="1"/>
</dbReference>
<dbReference type="Proteomes" id="UP000187209">
    <property type="component" value="Unassembled WGS sequence"/>
</dbReference>
<name>A0A1R2BUP1_9CILI</name>
<reference evidence="8 9" key="1">
    <citation type="submission" date="2016-11" db="EMBL/GenBank/DDBJ databases">
        <title>The macronuclear genome of Stentor coeruleus: a giant cell with tiny introns.</title>
        <authorList>
            <person name="Slabodnick M."/>
            <person name="Ruby J.G."/>
            <person name="Reiff S.B."/>
            <person name="Swart E.C."/>
            <person name="Gosai S."/>
            <person name="Prabakaran S."/>
            <person name="Witkowska E."/>
            <person name="Larue G.E."/>
            <person name="Fisher S."/>
            <person name="Freeman R.M."/>
            <person name="Gunawardena J."/>
            <person name="Chu W."/>
            <person name="Stover N.A."/>
            <person name="Gregory B.D."/>
            <person name="Nowacki M."/>
            <person name="Derisi J."/>
            <person name="Roy S.W."/>
            <person name="Marshall W.F."/>
            <person name="Sood P."/>
        </authorList>
    </citation>
    <scope>NUCLEOTIDE SEQUENCE [LARGE SCALE GENOMIC DNA]</scope>
    <source>
        <strain evidence="8">WM001</strain>
    </source>
</reference>
<proteinExistence type="inferred from homology"/>
<sequence>MFYFLFLNLAQGIFFTLNSKTEFCIGVEVKKSKELWGDYVISGEGDKNVITTLYDPKNIVEYISEKNTREGKFTIKKPAGGIHRTCFKATDGIQKTVSLEINTEEPPEDKVITEEEIEPFQINLKRALRSIESINRNLHFYQRREKVHRNLTEKTCDRVLWTAVVKLLTILSISLLQGWGVTKLLSSSQTSKI</sequence>
<accession>A0A1R2BUP1</accession>
<evidence type="ECO:0000256" key="4">
    <source>
        <dbReference type="ARBA" id="ARBA00022729"/>
    </source>
</evidence>
<keyword evidence="3" id="KW-0812">Transmembrane</keyword>
<dbReference type="PANTHER" id="PTHR22811">
    <property type="entry name" value="TRANSMEMBRANE EMP24 DOMAIN-CONTAINING PROTEIN"/>
    <property type="match status" value="1"/>
</dbReference>
<dbReference type="SMART" id="SM01190">
    <property type="entry name" value="EMP24_GP25L"/>
    <property type="match status" value="1"/>
</dbReference>
<comment type="caution">
    <text evidence="8">The sequence shown here is derived from an EMBL/GenBank/DDBJ whole genome shotgun (WGS) entry which is preliminary data.</text>
</comment>